<accession>A0A085VIE6</accession>
<comment type="caution">
    <text evidence="3">The sequence shown here is derived from an EMBL/GenBank/DDBJ whole genome shotgun (WGS) entry which is preliminary data.</text>
</comment>
<dbReference type="EMBL" id="JPQU01000036">
    <property type="protein sequence ID" value="KFE55209.1"/>
    <property type="molecule type" value="Genomic_DNA"/>
</dbReference>
<dbReference type="Pfam" id="PF03334">
    <property type="entry name" value="PhaG_MnhG_YufB"/>
    <property type="match status" value="1"/>
</dbReference>
<protein>
    <submittedName>
        <fullName evidence="3">Cation:proton antiporter</fullName>
    </submittedName>
</protein>
<dbReference type="PANTHER" id="PTHR34703">
    <property type="entry name" value="ANTIPORTER SUBUNIT MNHG2-RELATED"/>
    <property type="match status" value="1"/>
</dbReference>
<organism evidence="3 4">
    <name type="scientific">Pseudomonas syringae</name>
    <dbReference type="NCBI Taxonomy" id="317"/>
    <lineage>
        <taxon>Bacteria</taxon>
        <taxon>Pseudomonadati</taxon>
        <taxon>Pseudomonadota</taxon>
        <taxon>Gammaproteobacteria</taxon>
        <taxon>Pseudomonadales</taxon>
        <taxon>Pseudomonadaceae</taxon>
        <taxon>Pseudomonas</taxon>
    </lineage>
</organism>
<feature type="transmembrane region" description="Helical" evidence="2">
    <location>
        <begin position="46"/>
        <end position="68"/>
    </location>
</feature>
<dbReference type="PATRIC" id="fig|317.175.peg.2806"/>
<dbReference type="Proteomes" id="UP000028631">
    <property type="component" value="Unassembled WGS sequence"/>
</dbReference>
<dbReference type="PANTHER" id="PTHR34703:SF1">
    <property type="entry name" value="ANTIPORTER SUBUNIT MNHG2-RELATED"/>
    <property type="match status" value="1"/>
</dbReference>
<dbReference type="RefSeq" id="WP_032628812.1">
    <property type="nucleotide sequence ID" value="NZ_JPQU01000036.1"/>
</dbReference>
<keyword evidence="2" id="KW-1133">Transmembrane helix</keyword>
<evidence type="ECO:0000256" key="2">
    <source>
        <dbReference type="SAM" id="Phobius"/>
    </source>
</evidence>
<dbReference type="AlphaFoldDB" id="A0A085VIE6"/>
<evidence type="ECO:0000256" key="1">
    <source>
        <dbReference type="SAM" id="MobiDB-lite"/>
    </source>
</evidence>
<evidence type="ECO:0000313" key="3">
    <source>
        <dbReference type="EMBL" id="KFE55209.1"/>
    </source>
</evidence>
<feature type="transmembrane region" description="Helical" evidence="2">
    <location>
        <begin position="13"/>
        <end position="34"/>
    </location>
</feature>
<evidence type="ECO:0000313" key="4">
    <source>
        <dbReference type="Proteomes" id="UP000028631"/>
    </source>
</evidence>
<name>A0A085VIE6_PSESX</name>
<feature type="transmembrane region" description="Helical" evidence="2">
    <location>
        <begin position="74"/>
        <end position="95"/>
    </location>
</feature>
<dbReference type="GO" id="GO:0015385">
    <property type="term" value="F:sodium:proton antiporter activity"/>
    <property type="evidence" value="ECO:0007669"/>
    <property type="project" value="TreeGrafter"/>
</dbReference>
<sequence>MNSSEVLPFWVEILTAALLIISSLFVLTGALGILRMKEFFQRMHPPALASTLGAWCVALASIIYFSALKSEPVIHAWLIPILLSITVPVTTLLLARTGLFRKRMAGDDVPPEVSSGNGQGDSGGS</sequence>
<dbReference type="OrthoDB" id="9813804at2"/>
<dbReference type="InterPro" id="IPR005133">
    <property type="entry name" value="PhaG_MnhG_YufB"/>
</dbReference>
<dbReference type="NCBIfam" id="NF009315">
    <property type="entry name" value="PRK12674.1-4"/>
    <property type="match status" value="1"/>
</dbReference>
<gene>
    <name evidence="3" type="ORF">IV01_13505</name>
</gene>
<dbReference type="NCBIfam" id="TIGR01300">
    <property type="entry name" value="CPA3_mnhG_phaG"/>
    <property type="match status" value="1"/>
</dbReference>
<keyword evidence="2" id="KW-0472">Membrane</keyword>
<proteinExistence type="predicted"/>
<reference evidence="3 4" key="1">
    <citation type="submission" date="2014-07" db="EMBL/GenBank/DDBJ databases">
        <title>Draft Genome Sequences of Environmental Pseudomonas syringae strains.</title>
        <authorList>
            <person name="Baltrus D.A."/>
            <person name="Berge O."/>
            <person name="Morris C."/>
        </authorList>
    </citation>
    <scope>NUCLEOTIDE SEQUENCE [LARGE SCALE GENOMIC DNA]</scope>
    <source>
        <strain evidence="3 4">GAW0119</strain>
    </source>
</reference>
<feature type="region of interest" description="Disordered" evidence="1">
    <location>
        <begin position="105"/>
        <end position="125"/>
    </location>
</feature>
<keyword evidence="4" id="KW-1185">Reference proteome</keyword>
<keyword evidence="2" id="KW-0812">Transmembrane</keyword>